<dbReference type="PROSITE" id="PS50026">
    <property type="entry name" value="EGF_3"/>
    <property type="match status" value="2"/>
</dbReference>
<dbReference type="EMBL" id="UZAF01003384">
    <property type="protein sequence ID" value="VDO12515.1"/>
    <property type="molecule type" value="Genomic_DNA"/>
</dbReference>
<dbReference type="InterPro" id="IPR001881">
    <property type="entry name" value="EGF-like_Ca-bd_dom"/>
</dbReference>
<gene>
    <name evidence="7" type="ORF">HPLM_LOCUS2010</name>
</gene>
<evidence type="ECO:0000313" key="8">
    <source>
        <dbReference type="Proteomes" id="UP000268014"/>
    </source>
</evidence>
<keyword evidence="2" id="KW-0732">Signal</keyword>
<keyword evidence="8" id="KW-1185">Reference proteome</keyword>
<dbReference type="AlphaFoldDB" id="A0A0N4VXJ2"/>
<evidence type="ECO:0000256" key="4">
    <source>
        <dbReference type="ARBA" id="ARBA00023157"/>
    </source>
</evidence>
<comment type="caution">
    <text evidence="5">Lacks conserved residue(s) required for the propagation of feature annotation.</text>
</comment>
<evidence type="ECO:0000259" key="6">
    <source>
        <dbReference type="PROSITE" id="PS50026"/>
    </source>
</evidence>
<accession>A0A0N4VXJ2</accession>
<dbReference type="Pfam" id="PF07645">
    <property type="entry name" value="EGF_CA"/>
    <property type="match status" value="2"/>
</dbReference>
<sequence>PAATCRDTPDSYECECPIGSRDISKDPSKPGRNCFGLVNECLMPHLNNCSRFADCTDKEEGYECKCKPDYHDQNPSDPGTNCKFIINECSAENLNDCDKKAECIDTIDGYECKCIAPYVDQMPQNPGRVCRIQILSQTGVTGLGPLKRGRIAPR</sequence>
<evidence type="ECO:0000256" key="2">
    <source>
        <dbReference type="ARBA" id="ARBA00022729"/>
    </source>
</evidence>
<dbReference type="PANTHER" id="PTHR12916">
    <property type="entry name" value="CYTOCHROME C OXIDASE POLYPEPTIDE VIC-2"/>
    <property type="match status" value="1"/>
</dbReference>
<name>A0A0N4VXJ2_HAEPC</name>
<evidence type="ECO:0000313" key="9">
    <source>
        <dbReference type="WBParaSite" id="HPLM_0000201201-mRNA-1"/>
    </source>
</evidence>
<dbReference type="WBParaSite" id="HPLM_0000201201-mRNA-1">
    <property type="protein sequence ID" value="HPLM_0000201201-mRNA-1"/>
    <property type="gene ID" value="HPLM_0000201201"/>
</dbReference>
<feature type="domain" description="EGF-like" evidence="6">
    <location>
        <begin position="37"/>
        <end position="76"/>
    </location>
</feature>
<dbReference type="GO" id="GO:0005509">
    <property type="term" value="F:calcium ion binding"/>
    <property type="evidence" value="ECO:0007669"/>
    <property type="project" value="InterPro"/>
</dbReference>
<evidence type="ECO:0000256" key="3">
    <source>
        <dbReference type="ARBA" id="ARBA00022737"/>
    </source>
</evidence>
<dbReference type="Pfam" id="PF12661">
    <property type="entry name" value="hEGF"/>
    <property type="match status" value="1"/>
</dbReference>
<protein>
    <submittedName>
        <fullName evidence="9">EGF-like domain-containing protein</fullName>
    </submittedName>
</protein>
<dbReference type="PANTHER" id="PTHR12916:SF4">
    <property type="entry name" value="UNINFLATABLE, ISOFORM C"/>
    <property type="match status" value="1"/>
</dbReference>
<feature type="domain" description="EGF-like" evidence="6">
    <location>
        <begin position="85"/>
        <end position="124"/>
    </location>
</feature>
<evidence type="ECO:0000313" key="7">
    <source>
        <dbReference type="EMBL" id="VDO12515.1"/>
    </source>
</evidence>
<reference evidence="9" key="1">
    <citation type="submission" date="2017-02" db="UniProtKB">
        <authorList>
            <consortium name="WormBaseParasite"/>
        </authorList>
    </citation>
    <scope>IDENTIFICATION</scope>
</reference>
<dbReference type="SMART" id="SM00181">
    <property type="entry name" value="EGF"/>
    <property type="match status" value="2"/>
</dbReference>
<dbReference type="InterPro" id="IPR013032">
    <property type="entry name" value="EGF-like_CS"/>
</dbReference>
<evidence type="ECO:0000256" key="1">
    <source>
        <dbReference type="ARBA" id="ARBA00022536"/>
    </source>
</evidence>
<dbReference type="OrthoDB" id="4405280at2759"/>
<reference evidence="7 8" key="2">
    <citation type="submission" date="2018-11" db="EMBL/GenBank/DDBJ databases">
        <authorList>
            <consortium name="Pathogen Informatics"/>
        </authorList>
    </citation>
    <scope>NUCLEOTIDE SEQUENCE [LARGE SCALE GENOMIC DNA]</scope>
    <source>
        <strain evidence="7 8">MHpl1</strain>
    </source>
</reference>
<keyword evidence="3" id="KW-0677">Repeat</keyword>
<dbReference type="STRING" id="6290.A0A0N4VXJ2"/>
<proteinExistence type="predicted"/>
<dbReference type="InterPro" id="IPR049883">
    <property type="entry name" value="NOTCH1_EGF-like"/>
</dbReference>
<keyword evidence="4" id="KW-1015">Disulfide bond</keyword>
<dbReference type="Gene3D" id="2.10.25.10">
    <property type="entry name" value="Laminin"/>
    <property type="match status" value="2"/>
</dbReference>
<dbReference type="InterPro" id="IPR000742">
    <property type="entry name" value="EGF"/>
</dbReference>
<dbReference type="InterPro" id="IPR000152">
    <property type="entry name" value="EGF-type_Asp/Asn_hydroxyl_site"/>
</dbReference>
<evidence type="ECO:0000256" key="5">
    <source>
        <dbReference type="PROSITE-ProRule" id="PRU00076"/>
    </source>
</evidence>
<dbReference type="SMART" id="SM00179">
    <property type="entry name" value="EGF_CA"/>
    <property type="match status" value="3"/>
</dbReference>
<dbReference type="SUPFAM" id="SSF57196">
    <property type="entry name" value="EGF/Laminin"/>
    <property type="match status" value="1"/>
</dbReference>
<dbReference type="PROSITE" id="PS00010">
    <property type="entry name" value="ASX_HYDROXYL"/>
    <property type="match status" value="2"/>
</dbReference>
<keyword evidence="1 5" id="KW-0245">EGF-like domain</keyword>
<organism evidence="9">
    <name type="scientific">Haemonchus placei</name>
    <name type="common">Barber's pole worm</name>
    <dbReference type="NCBI Taxonomy" id="6290"/>
    <lineage>
        <taxon>Eukaryota</taxon>
        <taxon>Metazoa</taxon>
        <taxon>Ecdysozoa</taxon>
        <taxon>Nematoda</taxon>
        <taxon>Chromadorea</taxon>
        <taxon>Rhabditida</taxon>
        <taxon>Rhabditina</taxon>
        <taxon>Rhabditomorpha</taxon>
        <taxon>Strongyloidea</taxon>
        <taxon>Trichostrongylidae</taxon>
        <taxon>Haemonchus</taxon>
    </lineage>
</organism>
<dbReference type="OMA" id="XCDKNAN"/>
<dbReference type="Proteomes" id="UP000268014">
    <property type="component" value="Unassembled WGS sequence"/>
</dbReference>